<evidence type="ECO:0000259" key="10">
    <source>
        <dbReference type="PROSITE" id="PS51915"/>
    </source>
</evidence>
<name>A0AAD7YYG8_MYTSE</name>
<evidence type="ECO:0000256" key="1">
    <source>
        <dbReference type="ARBA" id="ARBA00004123"/>
    </source>
</evidence>
<dbReference type="SUPFAM" id="SSF57716">
    <property type="entry name" value="Glucocorticoid receptor-like (DNA-binding domain)"/>
    <property type="match status" value="1"/>
</dbReference>
<feature type="binding site" evidence="8">
    <location>
        <position position="55"/>
    </location>
    <ligand>
        <name>Zn(2+)</name>
        <dbReference type="ChEBI" id="CHEBI:29105"/>
    </ligand>
</feature>
<keyword evidence="12" id="KW-1185">Reference proteome</keyword>
<dbReference type="PROSITE" id="PS50157">
    <property type="entry name" value="ZINC_FINGER_C2H2_2"/>
    <property type="match status" value="4"/>
</dbReference>
<organism evidence="11 12">
    <name type="scientific">Mythimna separata</name>
    <name type="common">Oriental armyworm</name>
    <name type="synonym">Pseudaletia separata</name>
    <dbReference type="NCBI Taxonomy" id="271217"/>
    <lineage>
        <taxon>Eukaryota</taxon>
        <taxon>Metazoa</taxon>
        <taxon>Ecdysozoa</taxon>
        <taxon>Arthropoda</taxon>
        <taxon>Hexapoda</taxon>
        <taxon>Insecta</taxon>
        <taxon>Pterygota</taxon>
        <taxon>Neoptera</taxon>
        <taxon>Endopterygota</taxon>
        <taxon>Lepidoptera</taxon>
        <taxon>Glossata</taxon>
        <taxon>Ditrysia</taxon>
        <taxon>Noctuoidea</taxon>
        <taxon>Noctuidae</taxon>
        <taxon>Noctuinae</taxon>
        <taxon>Hadenini</taxon>
        <taxon>Mythimna</taxon>
    </lineage>
</organism>
<evidence type="ECO:0000256" key="7">
    <source>
        <dbReference type="PROSITE-ProRule" id="PRU00042"/>
    </source>
</evidence>
<dbReference type="InterPro" id="IPR036236">
    <property type="entry name" value="Znf_C2H2_sf"/>
</dbReference>
<evidence type="ECO:0000256" key="8">
    <source>
        <dbReference type="PROSITE-ProRule" id="PRU01263"/>
    </source>
</evidence>
<comment type="subcellular location">
    <subcellularLocation>
        <location evidence="1">Nucleus</location>
    </subcellularLocation>
</comment>
<dbReference type="FunFam" id="3.30.160.60:FF:000446">
    <property type="entry name" value="Zinc finger protein"/>
    <property type="match status" value="1"/>
</dbReference>
<dbReference type="Gene3D" id="3.30.160.60">
    <property type="entry name" value="Classic Zinc Finger"/>
    <property type="match status" value="5"/>
</dbReference>
<dbReference type="InterPro" id="IPR012934">
    <property type="entry name" value="Znf_AD"/>
</dbReference>
<dbReference type="GO" id="GO:0008270">
    <property type="term" value="F:zinc ion binding"/>
    <property type="evidence" value="ECO:0007669"/>
    <property type="project" value="UniProtKB-UniRule"/>
</dbReference>
<gene>
    <name evidence="11" type="ORF">PYW07_015267</name>
</gene>
<dbReference type="GO" id="GO:0000981">
    <property type="term" value="F:DNA-binding transcription factor activity, RNA polymerase II-specific"/>
    <property type="evidence" value="ECO:0007669"/>
    <property type="project" value="TreeGrafter"/>
</dbReference>
<dbReference type="PANTHER" id="PTHR24394">
    <property type="entry name" value="ZINC FINGER PROTEIN"/>
    <property type="match status" value="1"/>
</dbReference>
<dbReference type="PROSITE" id="PS51915">
    <property type="entry name" value="ZAD"/>
    <property type="match status" value="1"/>
</dbReference>
<dbReference type="SMART" id="SM00868">
    <property type="entry name" value="zf-AD"/>
    <property type="match status" value="1"/>
</dbReference>
<accession>A0AAD7YYG8</accession>
<evidence type="ECO:0000256" key="3">
    <source>
        <dbReference type="ARBA" id="ARBA00022737"/>
    </source>
</evidence>
<dbReference type="GO" id="GO:0005634">
    <property type="term" value="C:nucleus"/>
    <property type="evidence" value="ECO:0007669"/>
    <property type="project" value="UniProtKB-SubCell"/>
</dbReference>
<feature type="domain" description="C2H2-type" evidence="9">
    <location>
        <begin position="312"/>
        <end position="339"/>
    </location>
</feature>
<dbReference type="SMART" id="SM00355">
    <property type="entry name" value="ZnF_C2H2"/>
    <property type="match status" value="6"/>
</dbReference>
<evidence type="ECO:0000256" key="6">
    <source>
        <dbReference type="ARBA" id="ARBA00023242"/>
    </source>
</evidence>
<evidence type="ECO:0000256" key="4">
    <source>
        <dbReference type="ARBA" id="ARBA00022771"/>
    </source>
</evidence>
<keyword evidence="3" id="KW-0677">Repeat</keyword>
<evidence type="ECO:0000256" key="2">
    <source>
        <dbReference type="ARBA" id="ARBA00022723"/>
    </source>
</evidence>
<evidence type="ECO:0000313" key="12">
    <source>
        <dbReference type="Proteomes" id="UP001231518"/>
    </source>
</evidence>
<dbReference type="SUPFAM" id="SSF57667">
    <property type="entry name" value="beta-beta-alpha zinc fingers"/>
    <property type="match status" value="3"/>
</dbReference>
<keyword evidence="5 8" id="KW-0862">Zinc</keyword>
<dbReference type="PROSITE" id="PS00028">
    <property type="entry name" value="ZINC_FINGER_C2H2_1"/>
    <property type="match status" value="5"/>
</dbReference>
<dbReference type="Gene3D" id="3.40.1800.20">
    <property type="match status" value="1"/>
</dbReference>
<feature type="domain" description="C2H2-type" evidence="9">
    <location>
        <begin position="369"/>
        <end position="396"/>
    </location>
</feature>
<evidence type="ECO:0000256" key="5">
    <source>
        <dbReference type="ARBA" id="ARBA00022833"/>
    </source>
</evidence>
<feature type="domain" description="C2H2-type" evidence="9">
    <location>
        <begin position="340"/>
        <end position="368"/>
    </location>
</feature>
<keyword evidence="4 7" id="KW-0863">Zinc-finger</keyword>
<dbReference type="Proteomes" id="UP001231518">
    <property type="component" value="Chromosome 6"/>
</dbReference>
<feature type="binding site" evidence="8">
    <location>
        <position position="7"/>
    </location>
    <ligand>
        <name>Zn(2+)</name>
        <dbReference type="ChEBI" id="CHEBI:29105"/>
    </ligand>
</feature>
<protein>
    <submittedName>
        <fullName evidence="11">Uncharacterized protein</fullName>
    </submittedName>
</protein>
<evidence type="ECO:0000259" key="9">
    <source>
        <dbReference type="PROSITE" id="PS50157"/>
    </source>
</evidence>
<keyword evidence="2 8" id="KW-0479">Metal-binding</keyword>
<keyword evidence="6" id="KW-0539">Nucleus</keyword>
<feature type="binding site" evidence="8">
    <location>
        <position position="10"/>
    </location>
    <ligand>
        <name>Zn(2+)</name>
        <dbReference type="ChEBI" id="CHEBI:29105"/>
    </ligand>
</feature>
<dbReference type="AlphaFoldDB" id="A0AAD7YYG8"/>
<feature type="binding site" evidence="8">
    <location>
        <position position="52"/>
    </location>
    <ligand>
        <name>Zn(2+)</name>
        <dbReference type="ChEBI" id="CHEBI:29105"/>
    </ligand>
</feature>
<dbReference type="Pfam" id="PF00096">
    <property type="entry name" value="zf-C2H2"/>
    <property type="match status" value="3"/>
</dbReference>
<dbReference type="EMBL" id="JARGEI010000004">
    <property type="protein sequence ID" value="KAJ8732668.1"/>
    <property type="molecule type" value="Genomic_DNA"/>
</dbReference>
<evidence type="ECO:0000313" key="11">
    <source>
        <dbReference type="EMBL" id="KAJ8732668.1"/>
    </source>
</evidence>
<proteinExistence type="predicted"/>
<comment type="caution">
    <text evidence="11">The sequence shown here is derived from an EMBL/GenBank/DDBJ whole genome shotgun (WGS) entry which is preliminary data.</text>
</comment>
<dbReference type="PANTHER" id="PTHR24394:SF29">
    <property type="entry name" value="MYONEURIN"/>
    <property type="match status" value="1"/>
</dbReference>
<sequence length="489" mass="56787">MIVMDKCRICLRCRKNLLSIYAKTDGITFADMMSSFANVKIRSEDGFNDKICRSCRGKLTDAYNFKMEIERAEMVLQETSNLKRINFSNLQDIKIKIEIETDCKPLLPSMENFSEKLFKEGLDCLSYNNTVIKKIENSSEHEDSNKKKKALSVGEFLNSIKTESDNDCDYQDYEIGADDYNSDTGSNYSYDEKIKYTKKKKVKDSKKPKSDKKSDWFKPLLSTPIKPKYIPDLRLARADPLVKKPRIKKPREHPATRINICPYCGKLFQNLNSHILQHTAEKKFKCDQCPKAFFTENVLKSHVKLHGAVKQFKCDQCIAAFVSASSLKSHMIVHVDEKKHVCDVCNKAFKKKHLLTRHKMIHNFGVKPIKCELCPMTFITKYNMRHHMRVHTGERPFRCEICSQPYSYKHDFNRHCLKKHGVFMKRRTVRVMNEEVLQQERALMRELSLRAHGIIKGGEIENPFDGPQAALAYEQAMKAIEENKIPIIF</sequence>
<feature type="domain" description="ZAD" evidence="10">
    <location>
        <begin position="5"/>
        <end position="79"/>
    </location>
</feature>
<dbReference type="Pfam" id="PF13912">
    <property type="entry name" value="zf-C2H2_6"/>
    <property type="match status" value="1"/>
</dbReference>
<dbReference type="Pfam" id="PF07776">
    <property type="entry name" value="zf-AD"/>
    <property type="match status" value="1"/>
</dbReference>
<reference evidence="11" key="1">
    <citation type="submission" date="2023-03" db="EMBL/GenBank/DDBJ databases">
        <title>Chromosome-level genomes of two armyworms, Mythimna separata and Mythimna loreyi, provide insights into the biosynthesis and reception of sex pheromones.</title>
        <authorList>
            <person name="Zhao H."/>
        </authorList>
    </citation>
    <scope>NUCLEOTIDE SEQUENCE</scope>
    <source>
        <strain evidence="11">BeijingLab</strain>
        <tissue evidence="11">Pupa</tissue>
    </source>
</reference>
<dbReference type="InterPro" id="IPR013087">
    <property type="entry name" value="Znf_C2H2_type"/>
</dbReference>
<feature type="domain" description="C2H2-type" evidence="9">
    <location>
        <begin position="284"/>
        <end position="311"/>
    </location>
</feature>